<accession>A0ACC3TT73</accession>
<protein>
    <submittedName>
        <fullName evidence="1">Uncharacterized protein</fullName>
    </submittedName>
</protein>
<keyword evidence="2" id="KW-1185">Reference proteome</keyword>
<name>A0ACC3TT73_9ASCO</name>
<comment type="caution">
    <text evidence="1">The sequence shown here is derived from an EMBL/GenBank/DDBJ whole genome shotgun (WGS) entry which is preliminary data.</text>
</comment>
<dbReference type="Proteomes" id="UP001489719">
    <property type="component" value="Unassembled WGS sequence"/>
</dbReference>
<reference evidence="2" key="1">
    <citation type="journal article" date="2024" name="Front. Bioeng. Biotechnol.">
        <title>Genome-scale model development and genomic sequencing of the oleaginous clade Lipomyces.</title>
        <authorList>
            <person name="Czajka J.J."/>
            <person name="Han Y."/>
            <person name="Kim J."/>
            <person name="Mondo S.J."/>
            <person name="Hofstad B.A."/>
            <person name="Robles A."/>
            <person name="Haridas S."/>
            <person name="Riley R."/>
            <person name="LaButti K."/>
            <person name="Pangilinan J."/>
            <person name="Andreopoulos W."/>
            <person name="Lipzen A."/>
            <person name="Yan J."/>
            <person name="Wang M."/>
            <person name="Ng V."/>
            <person name="Grigoriev I.V."/>
            <person name="Spatafora J.W."/>
            <person name="Magnuson J.K."/>
            <person name="Baker S.E."/>
            <person name="Pomraning K.R."/>
        </authorList>
    </citation>
    <scope>NUCLEOTIDE SEQUENCE [LARGE SCALE GENOMIC DNA]</scope>
    <source>
        <strain evidence="2">CBS 10300</strain>
    </source>
</reference>
<evidence type="ECO:0000313" key="2">
    <source>
        <dbReference type="Proteomes" id="UP001489719"/>
    </source>
</evidence>
<gene>
    <name evidence="1" type="ORF">V1517DRAFT_319150</name>
</gene>
<proteinExistence type="predicted"/>
<evidence type="ECO:0000313" key="1">
    <source>
        <dbReference type="EMBL" id="KAK9323872.1"/>
    </source>
</evidence>
<sequence length="233" mass="26132">MQVGIVNAGNIGLSLAIAWIRCGHDIMLSKDTHPEQLRERVRKFGLDHGMSDVELTRFKYGSITDAAKFGDVVIISAYFPRLAQVLKELHSSGVTLSGKVVIDTMNPLNVDANFNHYHDLEYMERTSTTEEIQRAFPAAILFKAFNMTPATLLDAQKWTSRRVPAIIFIGGNSSSTDTARKLIEDAGFRPQFAGYDLTDSRLLERLGILLHRLAENEYQGDGNIVFDIMRLKE</sequence>
<dbReference type="EMBL" id="MU970056">
    <property type="protein sequence ID" value="KAK9323872.1"/>
    <property type="molecule type" value="Genomic_DNA"/>
</dbReference>
<organism evidence="1 2">
    <name type="scientific">Lipomyces orientalis</name>
    <dbReference type="NCBI Taxonomy" id="1233043"/>
    <lineage>
        <taxon>Eukaryota</taxon>
        <taxon>Fungi</taxon>
        <taxon>Dikarya</taxon>
        <taxon>Ascomycota</taxon>
        <taxon>Saccharomycotina</taxon>
        <taxon>Lipomycetes</taxon>
        <taxon>Lipomycetales</taxon>
        <taxon>Lipomycetaceae</taxon>
        <taxon>Lipomyces</taxon>
    </lineage>
</organism>